<dbReference type="SMART" id="SM00304">
    <property type="entry name" value="HAMP"/>
    <property type="match status" value="2"/>
</dbReference>
<keyword evidence="5" id="KW-0812">Transmembrane</keyword>
<dbReference type="PANTHER" id="PTHR43531:SF11">
    <property type="entry name" value="METHYL-ACCEPTING CHEMOTAXIS PROTEIN 3"/>
    <property type="match status" value="1"/>
</dbReference>
<evidence type="ECO:0000256" key="5">
    <source>
        <dbReference type="SAM" id="Phobius"/>
    </source>
</evidence>
<dbReference type="SUPFAM" id="SSF158472">
    <property type="entry name" value="HAMP domain-like"/>
    <property type="match status" value="1"/>
</dbReference>
<evidence type="ECO:0000256" key="1">
    <source>
        <dbReference type="ARBA" id="ARBA00022500"/>
    </source>
</evidence>
<reference evidence="9 10" key="1">
    <citation type="submission" date="2022-04" db="EMBL/GenBank/DDBJ databases">
        <title>Roseobacter sp. WL0113 is a bacterium isolated from neritic sediment.</title>
        <authorList>
            <person name="Wang L."/>
            <person name="He W."/>
            <person name="Zhang D.-F."/>
        </authorList>
    </citation>
    <scope>NUCLEOTIDE SEQUENCE [LARGE SCALE GENOMIC DNA]</scope>
    <source>
        <strain evidence="9 10">WL0113</strain>
    </source>
</reference>
<dbReference type="SMART" id="SM01358">
    <property type="entry name" value="HBM"/>
    <property type="match status" value="1"/>
</dbReference>
<proteinExistence type="inferred from homology"/>
<feature type="transmembrane region" description="Helical" evidence="5">
    <location>
        <begin position="12"/>
        <end position="36"/>
    </location>
</feature>
<dbReference type="EMBL" id="JALIEB010000039">
    <property type="protein sequence ID" value="MCV3274339.1"/>
    <property type="molecule type" value="Genomic_DNA"/>
</dbReference>
<dbReference type="SMART" id="SM00283">
    <property type="entry name" value="MA"/>
    <property type="match status" value="1"/>
</dbReference>
<evidence type="ECO:0000256" key="4">
    <source>
        <dbReference type="SAM" id="Coils"/>
    </source>
</evidence>
<name>A0ABT3BL85_9RHOB</name>
<comment type="similarity">
    <text evidence="2">Belongs to the methyl-accepting chemotaxis (MCP) protein family.</text>
</comment>
<dbReference type="InterPro" id="IPR003660">
    <property type="entry name" value="HAMP_dom"/>
</dbReference>
<sequence length="801" mass="85970">MSSPAPISKQIFSISGALIVSLVLLSAFAITITLLIKSTFVEYRSTARVTLEAGAILENTLEARMAALKWRLSPDAARIEEFRDNIEELRAAKTQVEAVGGDDSQLVRTFQNLAAELAEYEAQFNLMLDARMEYDTVESELTEAGLTARKALTEIMTTAYEDNDPTAAFYAGRAQEALMLGRYYLEKYRRTEAATDLERSVLEMRDATAELGTLRTELQNPRRLELADVASRQMTSFINRSGMLSEAVQKQVSARGVMDTLGPKIVADVETVINIATDRQNTLGPRGQAVSFWAVVAICVAAVMIVAFGWRYSNRLAARISGDLEDAVSAMSKIAAGDLETAVHHAEFDNEIGRMARALEVFKANGKAAIEAAEREKTAEAERQRASEALRQQQEAQEAAARNEAEAVRKAMIADLSASLGKVVNAASDGDFSQRVDADFGDEELSALATNMNKLVQNMDHGIDITGQALRRVAEGDLTELMEGEFKGAFKDLQDNTNGMIVSLKSLIGDISGSTVNLSSSSDELRDTSDALSKQAEQNAASLEETSAALEELTASIKQVSENVEDANSNASMARETAKSSSVVAEDAAEAMSRISGASGEIAKVVTVIDEISFQINLLALNAGVEAARTGEAGRGFSVVASEVRQLAQRAGEAAKEIDEVIARSDQAVAEGVEKVSNAKQSLEMISESVIGVSQLIDQISPAISEQVNGIAEINSAVGQIDSNTQKQAASFEEVTATSALLSDEAGNLKNSTARFKTGHEVMTLAEPSGSPKTETSPRTGVLPRVRTSNLAEDLSGWDEF</sequence>
<dbReference type="Pfam" id="PF00672">
    <property type="entry name" value="HAMP"/>
    <property type="match status" value="1"/>
</dbReference>
<dbReference type="Pfam" id="PF00015">
    <property type="entry name" value="MCPsignal"/>
    <property type="match status" value="1"/>
</dbReference>
<feature type="domain" description="HAMP" evidence="7">
    <location>
        <begin position="318"/>
        <end position="371"/>
    </location>
</feature>
<dbReference type="InterPro" id="IPR051310">
    <property type="entry name" value="MCP_chemotaxis"/>
</dbReference>
<organism evidence="9 10">
    <name type="scientific">Roseobacter sinensis</name>
    <dbReference type="NCBI Taxonomy" id="2931391"/>
    <lineage>
        <taxon>Bacteria</taxon>
        <taxon>Pseudomonadati</taxon>
        <taxon>Pseudomonadota</taxon>
        <taxon>Alphaproteobacteria</taxon>
        <taxon>Rhodobacterales</taxon>
        <taxon>Roseobacteraceae</taxon>
        <taxon>Roseobacter</taxon>
    </lineage>
</organism>
<feature type="transmembrane region" description="Helical" evidence="5">
    <location>
        <begin position="289"/>
        <end position="310"/>
    </location>
</feature>
<feature type="domain" description="HBM" evidence="8">
    <location>
        <begin position="45"/>
        <end position="284"/>
    </location>
</feature>
<evidence type="ECO:0000313" key="9">
    <source>
        <dbReference type="EMBL" id="MCV3274339.1"/>
    </source>
</evidence>
<keyword evidence="1" id="KW-0145">Chemotaxis</keyword>
<feature type="domain" description="HAMP" evidence="7">
    <location>
        <begin position="420"/>
        <end position="464"/>
    </location>
</feature>
<keyword evidence="10" id="KW-1185">Reference proteome</keyword>
<feature type="domain" description="HAMP" evidence="7">
    <location>
        <begin position="468"/>
        <end position="509"/>
    </location>
</feature>
<accession>A0ABT3BL85</accession>
<dbReference type="PROSITE" id="PS51753">
    <property type="entry name" value="HBM"/>
    <property type="match status" value="1"/>
</dbReference>
<protein>
    <submittedName>
        <fullName evidence="9">Methyl-accepting chemotaxis protein</fullName>
    </submittedName>
</protein>
<keyword evidence="5" id="KW-1133">Transmembrane helix</keyword>
<comment type="caution">
    <text evidence="9">The sequence shown here is derived from an EMBL/GenBank/DDBJ whole genome shotgun (WGS) entry which is preliminary data.</text>
</comment>
<gene>
    <name evidence="9" type="ORF">MUB52_23150</name>
</gene>
<dbReference type="PANTHER" id="PTHR43531">
    <property type="entry name" value="PROTEIN ICFG"/>
    <property type="match status" value="1"/>
</dbReference>
<evidence type="ECO:0000256" key="2">
    <source>
        <dbReference type="ARBA" id="ARBA00029447"/>
    </source>
</evidence>
<dbReference type="InterPro" id="IPR004089">
    <property type="entry name" value="MCPsignal_dom"/>
</dbReference>
<dbReference type="Gene3D" id="1.10.8.500">
    <property type="entry name" value="HAMP domain in histidine kinase"/>
    <property type="match status" value="1"/>
</dbReference>
<dbReference type="RefSeq" id="WP_263846543.1">
    <property type="nucleotide sequence ID" value="NZ_JALIEB010000039.1"/>
</dbReference>
<dbReference type="Pfam" id="PF18947">
    <property type="entry name" value="HAMP_2"/>
    <property type="match status" value="1"/>
</dbReference>
<keyword evidence="4" id="KW-0175">Coiled coil</keyword>
<keyword evidence="5" id="KW-0472">Membrane</keyword>
<dbReference type="PROSITE" id="PS50885">
    <property type="entry name" value="HAMP"/>
    <property type="match status" value="3"/>
</dbReference>
<evidence type="ECO:0000259" key="8">
    <source>
        <dbReference type="PROSITE" id="PS51753"/>
    </source>
</evidence>
<dbReference type="PROSITE" id="PS50111">
    <property type="entry name" value="CHEMOTAXIS_TRANSDUC_2"/>
    <property type="match status" value="1"/>
</dbReference>
<feature type="domain" description="Methyl-accepting transducer" evidence="6">
    <location>
        <begin position="514"/>
        <end position="743"/>
    </location>
</feature>
<evidence type="ECO:0000313" key="10">
    <source>
        <dbReference type="Proteomes" id="UP001208690"/>
    </source>
</evidence>
<dbReference type="Gene3D" id="1.10.287.950">
    <property type="entry name" value="Methyl-accepting chemotaxis protein"/>
    <property type="match status" value="1"/>
</dbReference>
<feature type="coiled-coil region" evidence="4">
    <location>
        <begin position="376"/>
        <end position="411"/>
    </location>
</feature>
<dbReference type="InterPro" id="IPR032255">
    <property type="entry name" value="HBM"/>
</dbReference>
<dbReference type="SUPFAM" id="SSF58104">
    <property type="entry name" value="Methyl-accepting chemotaxis protein (MCP) signaling domain"/>
    <property type="match status" value="1"/>
</dbReference>
<dbReference type="Proteomes" id="UP001208690">
    <property type="component" value="Unassembled WGS sequence"/>
</dbReference>
<evidence type="ECO:0000259" key="7">
    <source>
        <dbReference type="PROSITE" id="PS50885"/>
    </source>
</evidence>
<feature type="coiled-coil region" evidence="4">
    <location>
        <begin position="533"/>
        <end position="577"/>
    </location>
</feature>
<evidence type="ECO:0000259" key="6">
    <source>
        <dbReference type="PROSITE" id="PS50111"/>
    </source>
</evidence>
<keyword evidence="3" id="KW-0807">Transducer</keyword>
<evidence type="ECO:0000256" key="3">
    <source>
        <dbReference type="PROSITE-ProRule" id="PRU00284"/>
    </source>
</evidence>